<evidence type="ECO:0000313" key="1">
    <source>
        <dbReference type="EMBL" id="KAG0444516.1"/>
    </source>
</evidence>
<gene>
    <name evidence="1" type="ORF">HPB47_013709</name>
</gene>
<accession>A0AC60QZN1</accession>
<organism evidence="1 2">
    <name type="scientific">Ixodes persulcatus</name>
    <name type="common">Taiga tick</name>
    <dbReference type="NCBI Taxonomy" id="34615"/>
    <lineage>
        <taxon>Eukaryota</taxon>
        <taxon>Metazoa</taxon>
        <taxon>Ecdysozoa</taxon>
        <taxon>Arthropoda</taxon>
        <taxon>Chelicerata</taxon>
        <taxon>Arachnida</taxon>
        <taxon>Acari</taxon>
        <taxon>Parasitiformes</taxon>
        <taxon>Ixodida</taxon>
        <taxon>Ixodoidea</taxon>
        <taxon>Ixodidae</taxon>
        <taxon>Ixodinae</taxon>
        <taxon>Ixodes</taxon>
    </lineage>
</organism>
<dbReference type="Proteomes" id="UP000805193">
    <property type="component" value="Unassembled WGS sequence"/>
</dbReference>
<sequence length="406" mass="45774">MDQAAMPASGCSGSSVKKKQRAQHCFVPGCKSGYRSSEHKHSLFTVPKDPGEFAQWQRNIPRADVSLSSTSAVCELRFEEVCIERFYADSHVINGEAVRLKRDRPVLKPDAVPTVFPNLPKYFTKKLARKRKTRKKPASKPRVKQSHTEGGVSVDKSLQPLGPEELHELDYYSSEVTLPSQKWTKLRFLDSVAFASVKLNDAKSELSTEKLLLLSITAEAVATCTLHLKGRQFSQIAFSGPSELQGVLDNADRVVLCGGAGTTEDFNPLQLANTPTVLLRNEDVISRQCTLAVEKEGQNLMSLQPFAPPPVFRGKADEELEDWLHLHERYGRSLAWTDEQKADNLVFALEDVARRWYVTALREQTPETWVSWQKALRETFAGDHVQEWAYIRLQEKRQQPGETPQQ</sequence>
<keyword evidence="2" id="KW-1185">Reference proteome</keyword>
<protein>
    <submittedName>
        <fullName evidence="1">Uncharacterized protein</fullName>
    </submittedName>
</protein>
<reference evidence="1 2" key="1">
    <citation type="journal article" date="2020" name="Cell">
        <title>Large-Scale Comparative Analyses of Tick Genomes Elucidate Their Genetic Diversity and Vector Capacities.</title>
        <authorList>
            <consortium name="Tick Genome and Microbiome Consortium (TIGMIC)"/>
            <person name="Jia N."/>
            <person name="Wang J."/>
            <person name="Shi W."/>
            <person name="Du L."/>
            <person name="Sun Y."/>
            <person name="Zhan W."/>
            <person name="Jiang J.F."/>
            <person name="Wang Q."/>
            <person name="Zhang B."/>
            <person name="Ji P."/>
            <person name="Bell-Sakyi L."/>
            <person name="Cui X.M."/>
            <person name="Yuan T.T."/>
            <person name="Jiang B.G."/>
            <person name="Yang W.F."/>
            <person name="Lam T.T."/>
            <person name="Chang Q.C."/>
            <person name="Ding S.J."/>
            <person name="Wang X.J."/>
            <person name="Zhu J.G."/>
            <person name="Ruan X.D."/>
            <person name="Zhao L."/>
            <person name="Wei J.T."/>
            <person name="Ye R.Z."/>
            <person name="Que T.C."/>
            <person name="Du C.H."/>
            <person name="Zhou Y.H."/>
            <person name="Cheng J.X."/>
            <person name="Dai P.F."/>
            <person name="Guo W.B."/>
            <person name="Han X.H."/>
            <person name="Huang E.J."/>
            <person name="Li L.F."/>
            <person name="Wei W."/>
            <person name="Gao Y.C."/>
            <person name="Liu J.Z."/>
            <person name="Shao H.Z."/>
            <person name="Wang X."/>
            <person name="Wang C.C."/>
            <person name="Yang T.C."/>
            <person name="Huo Q.B."/>
            <person name="Li W."/>
            <person name="Chen H.Y."/>
            <person name="Chen S.E."/>
            <person name="Zhou L.G."/>
            <person name="Ni X.B."/>
            <person name="Tian J.H."/>
            <person name="Sheng Y."/>
            <person name="Liu T."/>
            <person name="Pan Y.S."/>
            <person name="Xia L.Y."/>
            <person name="Li J."/>
            <person name="Zhao F."/>
            <person name="Cao W.C."/>
        </authorList>
    </citation>
    <scope>NUCLEOTIDE SEQUENCE [LARGE SCALE GENOMIC DNA]</scope>
    <source>
        <strain evidence="1">Iper-2018</strain>
    </source>
</reference>
<dbReference type="EMBL" id="JABSTQ010001923">
    <property type="protein sequence ID" value="KAG0444516.1"/>
    <property type="molecule type" value="Genomic_DNA"/>
</dbReference>
<evidence type="ECO:0000313" key="2">
    <source>
        <dbReference type="Proteomes" id="UP000805193"/>
    </source>
</evidence>
<name>A0AC60QZN1_IXOPE</name>
<comment type="caution">
    <text evidence="1">The sequence shown here is derived from an EMBL/GenBank/DDBJ whole genome shotgun (WGS) entry which is preliminary data.</text>
</comment>
<proteinExistence type="predicted"/>